<proteinExistence type="predicted"/>
<evidence type="ECO:0000313" key="2">
    <source>
        <dbReference type="Proteomes" id="UP000823775"/>
    </source>
</evidence>
<dbReference type="Proteomes" id="UP000823775">
    <property type="component" value="Unassembled WGS sequence"/>
</dbReference>
<evidence type="ECO:0000313" key="1">
    <source>
        <dbReference type="EMBL" id="MCE5167602.1"/>
    </source>
</evidence>
<sequence length="107" mass="12059">MKLDIGVDVSYMKSWCSKEKAMMLLVGGPADSYKNSGYLYILDITYSGSHIRMHFKSPGNEFMYMFVSLYAFIKDFNDCRPIVVVDSNHLKFVYAGTFVSANTLVGA</sequence>
<comment type="caution">
    <text evidence="1">The sequence shown here is derived from an EMBL/GenBank/DDBJ whole genome shotgun (WGS) entry which is preliminary data.</text>
</comment>
<organism evidence="1 2">
    <name type="scientific">Datura stramonium</name>
    <name type="common">Jimsonweed</name>
    <name type="synonym">Common thornapple</name>
    <dbReference type="NCBI Taxonomy" id="4076"/>
    <lineage>
        <taxon>Eukaryota</taxon>
        <taxon>Viridiplantae</taxon>
        <taxon>Streptophyta</taxon>
        <taxon>Embryophyta</taxon>
        <taxon>Tracheophyta</taxon>
        <taxon>Spermatophyta</taxon>
        <taxon>Magnoliopsida</taxon>
        <taxon>eudicotyledons</taxon>
        <taxon>Gunneridae</taxon>
        <taxon>Pentapetalae</taxon>
        <taxon>asterids</taxon>
        <taxon>lamiids</taxon>
        <taxon>Solanales</taxon>
        <taxon>Solanaceae</taxon>
        <taxon>Solanoideae</taxon>
        <taxon>Datureae</taxon>
        <taxon>Datura</taxon>
    </lineage>
</organism>
<feature type="non-terminal residue" evidence="1">
    <location>
        <position position="107"/>
    </location>
</feature>
<name>A0ABS8YBT5_DATST</name>
<dbReference type="EMBL" id="JACEIK010173613">
    <property type="protein sequence ID" value="MCE5167602.1"/>
    <property type="molecule type" value="Genomic_DNA"/>
</dbReference>
<gene>
    <name evidence="1" type="ORF">HAX54_012579</name>
</gene>
<protein>
    <submittedName>
        <fullName evidence="1">Uncharacterized protein</fullName>
    </submittedName>
</protein>
<dbReference type="PANTHER" id="PTHR31973">
    <property type="entry name" value="POLYPROTEIN, PUTATIVE-RELATED"/>
    <property type="match status" value="1"/>
</dbReference>
<dbReference type="PANTHER" id="PTHR31973:SF113">
    <property type="entry name" value="PROTEIN FAR1-RELATED SEQUENCE 5-LIKE"/>
    <property type="match status" value="1"/>
</dbReference>
<keyword evidence="2" id="KW-1185">Reference proteome</keyword>
<reference evidence="1 2" key="1">
    <citation type="journal article" date="2021" name="BMC Genomics">
        <title>Datura genome reveals duplications of psychoactive alkaloid biosynthetic genes and high mutation rate following tissue culture.</title>
        <authorList>
            <person name="Rajewski A."/>
            <person name="Carter-House D."/>
            <person name="Stajich J."/>
            <person name="Litt A."/>
        </authorList>
    </citation>
    <scope>NUCLEOTIDE SEQUENCE [LARGE SCALE GENOMIC DNA]</scope>
    <source>
        <strain evidence="1">AR-01</strain>
    </source>
</reference>
<accession>A0ABS8YBT5</accession>